<evidence type="ECO:0000256" key="1">
    <source>
        <dbReference type="SAM" id="Phobius"/>
    </source>
</evidence>
<evidence type="ECO:0000313" key="2">
    <source>
        <dbReference type="EMBL" id="AGY58313.1"/>
    </source>
</evidence>
<keyword evidence="3" id="KW-1185">Reference proteome</keyword>
<reference evidence="2 3" key="1">
    <citation type="journal article" date="2013" name="PLoS ONE">
        <title>Cultivation and Complete Genome Sequencing of Gloeobacter kilaueensis sp. nov., from a Lava Cave in Kilauea Caldera, Hawai'i.</title>
        <authorList>
            <person name="Saw J.H."/>
            <person name="Schatz M."/>
            <person name="Brown M.V."/>
            <person name="Kunkel D.D."/>
            <person name="Foster J.S."/>
            <person name="Shick H."/>
            <person name="Christensen S."/>
            <person name="Hou S."/>
            <person name="Wan X."/>
            <person name="Donachie S.P."/>
        </authorList>
    </citation>
    <scope>NUCLEOTIDE SEQUENCE [LARGE SCALE GENOMIC DNA]</scope>
    <source>
        <strain evidence="3">JS</strain>
    </source>
</reference>
<accession>U5QHH4</accession>
<evidence type="ECO:0000313" key="3">
    <source>
        <dbReference type="Proteomes" id="UP000017396"/>
    </source>
</evidence>
<gene>
    <name evidence="2" type="ORF">GKIL_2067</name>
</gene>
<dbReference type="STRING" id="1183438.GKIL_2067"/>
<keyword evidence="1" id="KW-0812">Transmembrane</keyword>
<sequence>MVSGPISLTFCSFGQTAATHRIGKDSNDFIQEKLLVNTLNSVRTAFVFQAIASLYLLANLWILQSQAATVLFGALISGSLLFSVYALVQVQRHHGRQRKAAIERTSPSRDLLATH</sequence>
<dbReference type="AlphaFoldDB" id="U5QHH4"/>
<name>U5QHH4_GLOK1</name>
<keyword evidence="1" id="KW-0472">Membrane</keyword>
<feature type="transmembrane region" description="Helical" evidence="1">
    <location>
        <begin position="42"/>
        <end position="62"/>
    </location>
</feature>
<dbReference type="KEGG" id="glj:GKIL_2067"/>
<dbReference type="HOGENOM" id="CLU_2105497_0_0_3"/>
<feature type="transmembrane region" description="Helical" evidence="1">
    <location>
        <begin position="68"/>
        <end position="88"/>
    </location>
</feature>
<dbReference type="Proteomes" id="UP000017396">
    <property type="component" value="Chromosome"/>
</dbReference>
<keyword evidence="1" id="KW-1133">Transmembrane helix</keyword>
<proteinExistence type="predicted"/>
<protein>
    <submittedName>
        <fullName evidence="2">Uncharacterized protein</fullName>
    </submittedName>
</protein>
<organism evidence="2 3">
    <name type="scientific">Gloeobacter kilaueensis (strain ATCC BAA-2537 / CCAP 1431/1 / ULC 316 / JS1)</name>
    <dbReference type="NCBI Taxonomy" id="1183438"/>
    <lineage>
        <taxon>Bacteria</taxon>
        <taxon>Bacillati</taxon>
        <taxon>Cyanobacteriota</taxon>
        <taxon>Cyanophyceae</taxon>
        <taxon>Gloeobacterales</taxon>
        <taxon>Gloeobacteraceae</taxon>
        <taxon>Gloeobacter</taxon>
    </lineage>
</organism>
<dbReference type="EMBL" id="CP003587">
    <property type="protein sequence ID" value="AGY58313.1"/>
    <property type="molecule type" value="Genomic_DNA"/>
</dbReference>